<dbReference type="EC" id="7.3.2.6" evidence="8"/>
<dbReference type="GO" id="GO:0016887">
    <property type="term" value="F:ATP hydrolysis activity"/>
    <property type="evidence" value="ECO:0007669"/>
    <property type="project" value="InterPro"/>
</dbReference>
<reference evidence="12" key="1">
    <citation type="journal article" date="2014" name="Genome Biol. Evol.">
        <title>Pangenome evidence for extensive interdomain horizontal transfer affecting lineage core and shell genes in uncultured planktonic thaumarchaeota and euryarchaeota.</title>
        <authorList>
            <person name="Deschamps P."/>
            <person name="Zivanovic Y."/>
            <person name="Moreira D."/>
            <person name="Rodriguez-Valera F."/>
            <person name="Lopez-Garcia P."/>
        </authorList>
    </citation>
    <scope>NUCLEOTIDE SEQUENCE</scope>
</reference>
<keyword evidence="2" id="KW-0813">Transport</keyword>
<keyword evidence="3" id="KW-0500">Molybdenum</keyword>
<dbReference type="GO" id="GO:1901238">
    <property type="term" value="F:ABC-type tungstate transporter activity"/>
    <property type="evidence" value="ECO:0007669"/>
    <property type="project" value="UniProtKB-EC"/>
</dbReference>
<evidence type="ECO:0000256" key="1">
    <source>
        <dbReference type="ARBA" id="ARBA00004202"/>
    </source>
</evidence>
<keyword evidence="5 12" id="KW-0067">ATP-binding</keyword>
<dbReference type="SMART" id="SM00382">
    <property type="entry name" value="AAA"/>
    <property type="match status" value="1"/>
</dbReference>
<accession>A0A075HPF5</accession>
<dbReference type="InterPro" id="IPR003593">
    <property type="entry name" value="AAA+_ATPase"/>
</dbReference>
<evidence type="ECO:0000256" key="4">
    <source>
        <dbReference type="ARBA" id="ARBA00022741"/>
    </source>
</evidence>
<dbReference type="PANTHER" id="PTHR42781:SF4">
    <property type="entry name" value="SPERMIDINE_PUTRESCINE IMPORT ATP-BINDING PROTEIN POTA"/>
    <property type="match status" value="1"/>
</dbReference>
<dbReference type="InterPro" id="IPR027417">
    <property type="entry name" value="P-loop_NTPase"/>
</dbReference>
<organism evidence="12">
    <name type="scientific">uncultured marine group II/III euryarchaeote KM3_82_C12</name>
    <dbReference type="NCBI Taxonomy" id="1456518"/>
    <lineage>
        <taxon>Archaea</taxon>
        <taxon>Methanobacteriati</taxon>
        <taxon>Methanobacteriota</taxon>
        <taxon>environmental samples</taxon>
    </lineage>
</organism>
<proteinExistence type="inferred from homology"/>
<evidence type="ECO:0000256" key="2">
    <source>
        <dbReference type="ARBA" id="ARBA00022448"/>
    </source>
</evidence>
<dbReference type="Gene3D" id="3.40.50.300">
    <property type="entry name" value="P-loop containing nucleotide triphosphate hydrolases"/>
    <property type="match status" value="1"/>
</dbReference>
<evidence type="ECO:0000256" key="8">
    <source>
        <dbReference type="ARBA" id="ARBA00039025"/>
    </source>
</evidence>
<evidence type="ECO:0000256" key="5">
    <source>
        <dbReference type="ARBA" id="ARBA00022840"/>
    </source>
</evidence>
<evidence type="ECO:0000256" key="7">
    <source>
        <dbReference type="ARBA" id="ARBA00038781"/>
    </source>
</evidence>
<evidence type="ECO:0000313" key="12">
    <source>
        <dbReference type="EMBL" id="AIF18291.1"/>
    </source>
</evidence>
<dbReference type="GO" id="GO:0005524">
    <property type="term" value="F:ATP binding"/>
    <property type="evidence" value="ECO:0007669"/>
    <property type="project" value="UniProtKB-KW"/>
</dbReference>
<dbReference type="SUPFAM" id="SSF52540">
    <property type="entry name" value="P-loop containing nucleoside triphosphate hydrolases"/>
    <property type="match status" value="1"/>
</dbReference>
<dbReference type="PROSITE" id="PS50893">
    <property type="entry name" value="ABC_TRANSPORTER_2"/>
    <property type="match status" value="1"/>
</dbReference>
<comment type="catalytic activity">
    <reaction evidence="10">
        <text>tungstate(in) + ATP + H2O = tungstate(out) + ADP + phosphate + H(+)</text>
        <dbReference type="Rhea" id="RHEA:35027"/>
        <dbReference type="ChEBI" id="CHEBI:15377"/>
        <dbReference type="ChEBI" id="CHEBI:15378"/>
        <dbReference type="ChEBI" id="CHEBI:30616"/>
        <dbReference type="ChEBI" id="CHEBI:43474"/>
        <dbReference type="ChEBI" id="CHEBI:46502"/>
        <dbReference type="ChEBI" id="CHEBI:456216"/>
        <dbReference type="EC" id="7.3.2.6"/>
    </reaction>
</comment>
<dbReference type="AlphaFoldDB" id="A0A075HPF5"/>
<dbReference type="EMBL" id="KF901106">
    <property type="protein sequence ID" value="AIF18291.1"/>
    <property type="molecule type" value="Genomic_DNA"/>
</dbReference>
<dbReference type="GO" id="GO:0005886">
    <property type="term" value="C:plasma membrane"/>
    <property type="evidence" value="ECO:0007669"/>
    <property type="project" value="UniProtKB-SubCell"/>
</dbReference>
<gene>
    <name evidence="12" type="primary">phnC</name>
</gene>
<comment type="subunit">
    <text evidence="7">The complex is composed of two ATP-binding proteins (WtpC), two transmembrane proteins (WtpB) and a solute-binding protein (WtpA).</text>
</comment>
<dbReference type="Pfam" id="PF00005">
    <property type="entry name" value="ABC_tran"/>
    <property type="match status" value="1"/>
</dbReference>
<evidence type="ECO:0000256" key="6">
    <source>
        <dbReference type="ARBA" id="ARBA00038307"/>
    </source>
</evidence>
<evidence type="ECO:0000256" key="3">
    <source>
        <dbReference type="ARBA" id="ARBA00022505"/>
    </source>
</evidence>
<keyword evidence="4" id="KW-0547">Nucleotide-binding</keyword>
<feature type="domain" description="ABC transporter" evidence="11">
    <location>
        <begin position="14"/>
        <end position="242"/>
    </location>
</feature>
<dbReference type="InterPro" id="IPR003439">
    <property type="entry name" value="ABC_transporter-like_ATP-bd"/>
</dbReference>
<comment type="subcellular location">
    <subcellularLocation>
        <location evidence="1">Cell membrane</location>
        <topology evidence="1">Peripheral membrane protein</topology>
    </subcellularLocation>
</comment>
<sequence length="242" mass="25994">MSEDEGQLPDDYVVRLEGVVIGYDSNNPLVRVPDLSIKSGEIVAITGSSGVGKTTLLRTIAGLIKPISGTIRVCNSTLPSKPPRGSVGYIPQRLGLVRHASVRHNVMLGARAGHTSSLSLLPSSEVIDHTLYSIERMGLTDKTKEPIRRLSGGQQRRVATARTLAQAPKLIMADEFLSELDEETLDSVLSEVTGYVRSSGAALIVVEHDVSRAKSMADRLLVIDDGRVNPFLSGTTAVEVRV</sequence>
<name>A0A075HPF5_9EURY</name>
<comment type="similarity">
    <text evidence="6">Belongs to the ABC transporter superfamily. Sulfate/tungstate importer (TC 3.A.1.6) family.</text>
</comment>
<keyword evidence="12" id="KW-0378">Hydrolase</keyword>
<protein>
    <recommendedName>
        <fullName evidence="9">Molybdate/tungstate import ATP-binding protein WtpC</fullName>
        <ecNumber evidence="8">7.3.2.6</ecNumber>
    </recommendedName>
</protein>
<dbReference type="PANTHER" id="PTHR42781">
    <property type="entry name" value="SPERMIDINE/PUTRESCINE IMPORT ATP-BINDING PROTEIN POTA"/>
    <property type="match status" value="1"/>
</dbReference>
<dbReference type="InterPro" id="IPR050093">
    <property type="entry name" value="ABC_SmlMolc_Importer"/>
</dbReference>
<evidence type="ECO:0000256" key="10">
    <source>
        <dbReference type="ARBA" id="ARBA00047936"/>
    </source>
</evidence>
<evidence type="ECO:0000256" key="9">
    <source>
        <dbReference type="ARBA" id="ARBA00041133"/>
    </source>
</evidence>
<evidence type="ECO:0000259" key="11">
    <source>
        <dbReference type="PROSITE" id="PS50893"/>
    </source>
</evidence>